<gene>
    <name evidence="3" type="ORF">GBAR_LOCUS15722</name>
</gene>
<dbReference type="Proteomes" id="UP001174909">
    <property type="component" value="Unassembled WGS sequence"/>
</dbReference>
<sequence>MERNLEGTRSNQRKLLQEIEQLNNRLKEEQSRSVGLHTRLNSHSVVQGRVAELEQIVTDLQAEREILKNTNDRLMKSAFAEDRGSEYRGQVRALQERIRELEREQVEYLTTTSNAHTSVHHTLSGGREVSEQIEQEVREGSGAYTHIQTQHQQLKDKLLNESPRLAHSGGGFRTARDGGVLNTGPSHTSSDTALDHLVDHQHGKTDIRRELFELRLSTEETAADLEKTRHLLAAQRAVNQDYQKEASSPLL</sequence>
<evidence type="ECO:0000313" key="4">
    <source>
        <dbReference type="Proteomes" id="UP001174909"/>
    </source>
</evidence>
<evidence type="ECO:0000256" key="1">
    <source>
        <dbReference type="SAM" id="Coils"/>
    </source>
</evidence>
<keyword evidence="1" id="KW-0175">Coiled coil</keyword>
<keyword evidence="4" id="KW-1185">Reference proteome</keyword>
<reference evidence="3" key="1">
    <citation type="submission" date="2023-03" db="EMBL/GenBank/DDBJ databases">
        <authorList>
            <person name="Steffen K."/>
            <person name="Cardenas P."/>
        </authorList>
    </citation>
    <scope>NUCLEOTIDE SEQUENCE</scope>
</reference>
<protein>
    <submittedName>
        <fullName evidence="3">Protein fantom</fullName>
    </submittedName>
</protein>
<comment type="caution">
    <text evidence="3">The sequence shown here is derived from an EMBL/GenBank/DDBJ whole genome shotgun (WGS) entry which is preliminary data.</text>
</comment>
<name>A0AA35SF50_GEOBA</name>
<dbReference type="PANTHER" id="PTHR14240">
    <property type="entry name" value="RETINITIS PIGMENTOSA GTPASE REGULATOR-INTERACTING PROTEIN"/>
    <property type="match status" value="1"/>
</dbReference>
<proteinExistence type="predicted"/>
<evidence type="ECO:0000256" key="2">
    <source>
        <dbReference type="SAM" id="MobiDB-lite"/>
    </source>
</evidence>
<evidence type="ECO:0000313" key="3">
    <source>
        <dbReference type="EMBL" id="CAI8027496.1"/>
    </source>
</evidence>
<accession>A0AA35SF50</accession>
<organism evidence="3 4">
    <name type="scientific">Geodia barretti</name>
    <name type="common">Barrett's horny sponge</name>
    <dbReference type="NCBI Taxonomy" id="519541"/>
    <lineage>
        <taxon>Eukaryota</taxon>
        <taxon>Metazoa</taxon>
        <taxon>Porifera</taxon>
        <taxon>Demospongiae</taxon>
        <taxon>Heteroscleromorpha</taxon>
        <taxon>Tetractinellida</taxon>
        <taxon>Astrophorina</taxon>
        <taxon>Geodiidae</taxon>
        <taxon>Geodia</taxon>
    </lineage>
</organism>
<feature type="coiled-coil region" evidence="1">
    <location>
        <begin position="5"/>
        <end position="111"/>
    </location>
</feature>
<dbReference type="AlphaFoldDB" id="A0AA35SF50"/>
<dbReference type="EMBL" id="CASHTH010002283">
    <property type="protein sequence ID" value="CAI8027496.1"/>
    <property type="molecule type" value="Genomic_DNA"/>
</dbReference>
<dbReference type="InterPro" id="IPR031139">
    <property type="entry name" value="RPGRIP1_fam"/>
</dbReference>
<feature type="region of interest" description="Disordered" evidence="2">
    <location>
        <begin position="163"/>
        <end position="192"/>
    </location>
</feature>
<feature type="compositionally biased region" description="Polar residues" evidence="2">
    <location>
        <begin position="183"/>
        <end position="192"/>
    </location>
</feature>